<organism evidence="3 4">
    <name type="scientific">Ascodesmis nigricans</name>
    <dbReference type="NCBI Taxonomy" id="341454"/>
    <lineage>
        <taxon>Eukaryota</taxon>
        <taxon>Fungi</taxon>
        <taxon>Dikarya</taxon>
        <taxon>Ascomycota</taxon>
        <taxon>Pezizomycotina</taxon>
        <taxon>Pezizomycetes</taxon>
        <taxon>Pezizales</taxon>
        <taxon>Ascodesmidaceae</taxon>
        <taxon>Ascodesmis</taxon>
    </lineage>
</organism>
<feature type="coiled-coil region" evidence="1">
    <location>
        <begin position="1283"/>
        <end position="1345"/>
    </location>
</feature>
<dbReference type="STRING" id="341454.A0A4S2N7Z1"/>
<evidence type="ECO:0000313" key="3">
    <source>
        <dbReference type="EMBL" id="TGZ85284.1"/>
    </source>
</evidence>
<evidence type="ECO:0000256" key="1">
    <source>
        <dbReference type="SAM" id="Coils"/>
    </source>
</evidence>
<feature type="region of interest" description="Disordered" evidence="2">
    <location>
        <begin position="1"/>
        <end position="392"/>
    </location>
</feature>
<protein>
    <submittedName>
        <fullName evidence="3">Uncharacterized protein</fullName>
    </submittedName>
</protein>
<keyword evidence="4" id="KW-1185">Reference proteome</keyword>
<feature type="compositionally biased region" description="Polar residues" evidence="2">
    <location>
        <begin position="327"/>
        <end position="339"/>
    </location>
</feature>
<feature type="compositionally biased region" description="Low complexity" evidence="2">
    <location>
        <begin position="472"/>
        <end position="489"/>
    </location>
</feature>
<feature type="coiled-coil region" evidence="1">
    <location>
        <begin position="1084"/>
        <end position="1188"/>
    </location>
</feature>
<feature type="region of interest" description="Disordered" evidence="2">
    <location>
        <begin position="1205"/>
        <end position="1224"/>
    </location>
</feature>
<reference evidence="3 4" key="1">
    <citation type="submission" date="2019-04" db="EMBL/GenBank/DDBJ databases">
        <title>Comparative genomics and transcriptomics to analyze fruiting body development in filamentous ascomycetes.</title>
        <authorList>
            <consortium name="DOE Joint Genome Institute"/>
            <person name="Lutkenhaus R."/>
            <person name="Traeger S."/>
            <person name="Breuer J."/>
            <person name="Kuo A."/>
            <person name="Lipzen A."/>
            <person name="Pangilinan J."/>
            <person name="Dilworth D."/>
            <person name="Sandor L."/>
            <person name="Poggeler S."/>
            <person name="Barry K."/>
            <person name="Grigoriev I.V."/>
            <person name="Nowrousian M."/>
        </authorList>
    </citation>
    <scope>NUCLEOTIDE SEQUENCE [LARGE SCALE GENOMIC DNA]</scope>
    <source>
        <strain evidence="3 4">CBS 389.68</strain>
    </source>
</reference>
<name>A0A4S2N7Z1_9PEZI</name>
<dbReference type="PANTHER" id="PTHR47357:SF1">
    <property type="entry name" value="SPINDLE POLE BODY COMPONENT 110"/>
    <property type="match status" value="1"/>
</dbReference>
<feature type="compositionally biased region" description="Polar residues" evidence="2">
    <location>
        <begin position="255"/>
        <end position="267"/>
    </location>
</feature>
<feature type="compositionally biased region" description="Polar residues" evidence="2">
    <location>
        <begin position="69"/>
        <end position="86"/>
    </location>
</feature>
<dbReference type="EMBL" id="ML220112">
    <property type="protein sequence ID" value="TGZ85284.1"/>
    <property type="molecule type" value="Genomic_DNA"/>
</dbReference>
<feature type="compositionally biased region" description="Polar residues" evidence="2">
    <location>
        <begin position="347"/>
        <end position="357"/>
    </location>
</feature>
<feature type="compositionally biased region" description="Polar residues" evidence="2">
    <location>
        <begin position="94"/>
        <end position="118"/>
    </location>
</feature>
<feature type="coiled-coil region" evidence="1">
    <location>
        <begin position="668"/>
        <end position="709"/>
    </location>
</feature>
<evidence type="ECO:0000256" key="2">
    <source>
        <dbReference type="SAM" id="MobiDB-lite"/>
    </source>
</evidence>
<dbReference type="OrthoDB" id="5416307at2759"/>
<dbReference type="PANTHER" id="PTHR47357">
    <property type="entry name" value="COP1-INTERACTIVE PROTEIN 1"/>
    <property type="match status" value="1"/>
</dbReference>
<feature type="coiled-coil region" evidence="1">
    <location>
        <begin position="863"/>
        <end position="933"/>
    </location>
</feature>
<dbReference type="GO" id="GO:0005856">
    <property type="term" value="C:cytoskeleton"/>
    <property type="evidence" value="ECO:0007669"/>
    <property type="project" value="TreeGrafter"/>
</dbReference>
<feature type="region of interest" description="Disordered" evidence="2">
    <location>
        <begin position="410"/>
        <end position="496"/>
    </location>
</feature>
<dbReference type="Proteomes" id="UP000298138">
    <property type="component" value="Unassembled WGS sequence"/>
</dbReference>
<accession>A0A4S2N7Z1</accession>
<feature type="compositionally biased region" description="Polar residues" evidence="2">
    <location>
        <begin position="155"/>
        <end position="168"/>
    </location>
</feature>
<feature type="compositionally biased region" description="Polar residues" evidence="2">
    <location>
        <begin position="183"/>
        <end position="196"/>
    </location>
</feature>
<proteinExistence type="predicted"/>
<feature type="compositionally biased region" description="Polar residues" evidence="2">
    <location>
        <begin position="412"/>
        <end position="426"/>
    </location>
</feature>
<gene>
    <name evidence="3" type="ORF">EX30DRAFT_361153</name>
</gene>
<sequence>MDDIGYESPDSDGHGTIPSPNSTFDYSVMRNEYDSRFPSPPPGHYSDSEDENEDPNRENPPANPISGYHQKSGSWFTQEHGSSPPSNKYDDRSITSLSEPATASTSHRTRNGRVSSFSEPVIGEEGYDDDSITRGCHSPRPTTSDAELPDPAAQQIPSFISSPNSLTGLSKRVSVRKHRSSPIKPTQQSEFENNGPSHGIPATPTSKRSIDGPQSHLPATPSSEPGSGRASRFAASPVAELPSFAHRAIKRSPWRSVSNATSSTESNEVLEEIDAADIIQNSPRKSAYHDYSPRTSDSHITAINDGAESERLQRLRSKSRTGMGSRIATSNDQTNSKSSDILEENNHLQGETHSNDQSAKKVGPPVGPMDSAPPSQLHRPSPSSGLAALPNHPYSQFKLNDFHKSSLARRVSISSPSDKFSPNTAKKSGHPNRLPSPLSVTEYQFPPRSRQFGSPSRPQPTELATEHRVVRPRPGNGTKPPPNTTVNTPSKDAGVDITADFPKRFRSQSDPMDKKYSFSRRETFTELLVTPTRVPHRRRLIPFSKDITDEFDHQTVSTDDVFGPPQPRNEISFMDNVRMGHLKRQLTDSVLTAKPRGASELEQTINAGRSQSQPQFDNSTVTSTATSVSATTHGIRAFQDGTLRRRVKHLESQMGEILQHNYQAEANFLKATNRADELQDRYDKVIAENADKNRTIQALQQRIEALSKTSTTTSEKPEALTTSQHQSEVLSQLYVKISALETKISQMRTTTREQLEEKESVIYQLRGALSQADRTEHNRIQELERQLGAAKEDIEIRDAEVRHLQGELDDLANLMPVDQSSRLMFDDANSDAPWMNEKSVEFANMIEESMNDIITELHGDPDREDVDQAAEEAEMSLRKLAKNSGYPELDKISLAAFGIRHMREENIMFQRLLREAQERENQMRLANDELTKRFKQSEESVRLVTKENEHLKSEFQQTKLSFQKEKDLSKSLQLDLTKSTTRIESLTTSLATTQKQLDHLKTTASNTENLESELHHLRTALTSSQSQTKTLLTRIKDLEAERDQQIVDLARLQTDSSSTHQREALMLQTVDEYAKKLADLEALSESQVADISAAEHQIQKLRKQLSEEREKNVNLMNELTAVNTAEQSARKQLGAKDADRSSLEQEMKKLNTIVATLRKEKAAAEYNRQKAESDRKLARDKLDAALKELHEKESVWEERIQFSEIGSSNDSSGGTGVREEELAEAAKPYERALTMIAAEVDESSIPDDGDEEMHELVDTLSPSDPPPTHHPKPELVALIIHTLRTLYKTNKELDEKVATLTNKSERLKNGIRAWHEKQLGKEDKMKKLKEERDELVLKLKAERRANDEKIGGLILALRRGAGNTGAAGA</sequence>
<keyword evidence="1" id="KW-0175">Coiled coil</keyword>
<dbReference type="InParanoid" id="A0A4S2N7Z1"/>
<evidence type="ECO:0000313" key="4">
    <source>
        <dbReference type="Proteomes" id="UP000298138"/>
    </source>
</evidence>
<dbReference type="GO" id="GO:0005200">
    <property type="term" value="F:structural constituent of cytoskeleton"/>
    <property type="evidence" value="ECO:0007669"/>
    <property type="project" value="TreeGrafter"/>
</dbReference>